<comment type="caution">
    <text evidence="7">The sequence shown here is derived from an EMBL/GenBank/DDBJ whole genome shotgun (WGS) entry which is preliminary data.</text>
</comment>
<gene>
    <name evidence="7" type="ORF">V8G56_13260</name>
</gene>
<evidence type="ECO:0000256" key="4">
    <source>
        <dbReference type="PROSITE-ProRule" id="PRU00433"/>
    </source>
</evidence>
<evidence type="ECO:0000256" key="3">
    <source>
        <dbReference type="ARBA" id="ARBA00023004"/>
    </source>
</evidence>
<keyword evidence="3 4" id="KW-0408">Iron</keyword>
<evidence type="ECO:0000313" key="8">
    <source>
        <dbReference type="Proteomes" id="UP001610104"/>
    </source>
</evidence>
<organism evidence="7 8">
    <name type="scientific">Gaetbulibacter aquiaggeris</name>
    <dbReference type="NCBI Taxonomy" id="1735373"/>
    <lineage>
        <taxon>Bacteria</taxon>
        <taxon>Pseudomonadati</taxon>
        <taxon>Bacteroidota</taxon>
        <taxon>Flavobacteriia</taxon>
        <taxon>Flavobacteriales</taxon>
        <taxon>Flavobacteriaceae</taxon>
        <taxon>Gaetbulibacter</taxon>
    </lineage>
</organism>
<feature type="domain" description="Cytochrome c" evidence="6">
    <location>
        <begin position="50"/>
        <end position="135"/>
    </location>
</feature>
<keyword evidence="8" id="KW-1185">Reference proteome</keyword>
<reference evidence="7 8" key="1">
    <citation type="submission" date="2024-02" db="EMBL/GenBank/DDBJ databases">
        <title>A Gaetbulibacter species isolated from tidal flats and genomic insights of their niches.</title>
        <authorList>
            <person name="Ye Y."/>
        </authorList>
    </citation>
    <scope>NUCLEOTIDE SEQUENCE [LARGE SCALE GENOMIC DNA]</scope>
    <source>
        <strain evidence="7 8">KEM-8</strain>
    </source>
</reference>
<sequence length="135" mass="15176">MSKLFVIISAIFVGNLVFLSTTILKNSVQDPWEVPAKYQKLENPFASDADAENIGKTLYNKHCKSCHGSEGKGDGPKAEGLDTPTGDFTEASFKEQTDGALYYKTIFGRDDMPSFETKITEEKDRWLLINYLKRL</sequence>
<dbReference type="RefSeq" id="WP_395438936.1">
    <property type="nucleotide sequence ID" value="NZ_JBAWKC010000004.1"/>
</dbReference>
<protein>
    <submittedName>
        <fullName evidence="7">C-type cytochrome</fullName>
    </submittedName>
</protein>
<dbReference type="SUPFAM" id="SSF46626">
    <property type="entry name" value="Cytochrome c"/>
    <property type="match status" value="1"/>
</dbReference>
<proteinExistence type="predicted"/>
<evidence type="ECO:0000313" key="7">
    <source>
        <dbReference type="EMBL" id="MFH6769715.1"/>
    </source>
</evidence>
<name>A0ABW7MSW5_9FLAO</name>
<evidence type="ECO:0000259" key="6">
    <source>
        <dbReference type="PROSITE" id="PS51007"/>
    </source>
</evidence>
<dbReference type="Pfam" id="PF00034">
    <property type="entry name" value="Cytochrom_C"/>
    <property type="match status" value="1"/>
</dbReference>
<dbReference type="InterPro" id="IPR036909">
    <property type="entry name" value="Cyt_c-like_dom_sf"/>
</dbReference>
<dbReference type="PROSITE" id="PS51007">
    <property type="entry name" value="CYTC"/>
    <property type="match status" value="1"/>
</dbReference>
<evidence type="ECO:0000256" key="2">
    <source>
        <dbReference type="ARBA" id="ARBA00022723"/>
    </source>
</evidence>
<accession>A0ABW7MSW5</accession>
<dbReference type="EMBL" id="JBAWKC010000004">
    <property type="protein sequence ID" value="MFH6769715.1"/>
    <property type="molecule type" value="Genomic_DNA"/>
</dbReference>
<dbReference type="Gene3D" id="1.10.760.10">
    <property type="entry name" value="Cytochrome c-like domain"/>
    <property type="match status" value="1"/>
</dbReference>
<keyword evidence="2 4" id="KW-0479">Metal-binding</keyword>
<dbReference type="InterPro" id="IPR009056">
    <property type="entry name" value="Cyt_c-like_dom"/>
</dbReference>
<feature type="region of interest" description="Disordered" evidence="5">
    <location>
        <begin position="65"/>
        <end position="90"/>
    </location>
</feature>
<feature type="compositionally biased region" description="Basic and acidic residues" evidence="5">
    <location>
        <begin position="67"/>
        <end position="80"/>
    </location>
</feature>
<keyword evidence="1 4" id="KW-0349">Heme</keyword>
<dbReference type="Proteomes" id="UP001610104">
    <property type="component" value="Unassembled WGS sequence"/>
</dbReference>
<evidence type="ECO:0000256" key="5">
    <source>
        <dbReference type="SAM" id="MobiDB-lite"/>
    </source>
</evidence>
<evidence type="ECO:0000256" key="1">
    <source>
        <dbReference type="ARBA" id="ARBA00022617"/>
    </source>
</evidence>